<organism evidence="1 2">
    <name type="scientific">Pleurodeles waltl</name>
    <name type="common">Iberian ribbed newt</name>
    <dbReference type="NCBI Taxonomy" id="8319"/>
    <lineage>
        <taxon>Eukaryota</taxon>
        <taxon>Metazoa</taxon>
        <taxon>Chordata</taxon>
        <taxon>Craniata</taxon>
        <taxon>Vertebrata</taxon>
        <taxon>Euteleostomi</taxon>
        <taxon>Amphibia</taxon>
        <taxon>Batrachia</taxon>
        <taxon>Caudata</taxon>
        <taxon>Salamandroidea</taxon>
        <taxon>Salamandridae</taxon>
        <taxon>Pleurodelinae</taxon>
        <taxon>Pleurodeles</taxon>
    </lineage>
</organism>
<accession>A0AAV7QAC1</accession>
<proteinExistence type="predicted"/>
<comment type="caution">
    <text evidence="1">The sequence shown here is derived from an EMBL/GenBank/DDBJ whole genome shotgun (WGS) entry which is preliminary data.</text>
</comment>
<protein>
    <submittedName>
        <fullName evidence="1">Uncharacterized protein</fullName>
    </submittedName>
</protein>
<evidence type="ECO:0000313" key="2">
    <source>
        <dbReference type="Proteomes" id="UP001066276"/>
    </source>
</evidence>
<keyword evidence="2" id="KW-1185">Reference proteome</keyword>
<evidence type="ECO:0000313" key="1">
    <source>
        <dbReference type="EMBL" id="KAJ1136537.1"/>
    </source>
</evidence>
<sequence length="74" mass="8647">MNSPMKRSRWALRSAKLRMRDRWRDGHLSASRAPTSRSSRVNCLLPLGKGKHQGRVCENSDCFCYWNPKLRKSN</sequence>
<dbReference type="AlphaFoldDB" id="A0AAV7QAC1"/>
<reference evidence="1" key="1">
    <citation type="journal article" date="2022" name="bioRxiv">
        <title>Sequencing and chromosome-scale assembly of the giantPleurodeles waltlgenome.</title>
        <authorList>
            <person name="Brown T."/>
            <person name="Elewa A."/>
            <person name="Iarovenko S."/>
            <person name="Subramanian E."/>
            <person name="Araus A.J."/>
            <person name="Petzold A."/>
            <person name="Susuki M."/>
            <person name="Suzuki K.-i.T."/>
            <person name="Hayashi T."/>
            <person name="Toyoda A."/>
            <person name="Oliveira C."/>
            <person name="Osipova E."/>
            <person name="Leigh N.D."/>
            <person name="Simon A."/>
            <person name="Yun M.H."/>
        </authorList>
    </citation>
    <scope>NUCLEOTIDE SEQUENCE</scope>
    <source>
        <strain evidence="1">20211129_DDA</strain>
        <tissue evidence="1">Liver</tissue>
    </source>
</reference>
<name>A0AAV7QAC1_PLEWA</name>
<dbReference type="EMBL" id="JANPWB010000010">
    <property type="protein sequence ID" value="KAJ1136537.1"/>
    <property type="molecule type" value="Genomic_DNA"/>
</dbReference>
<gene>
    <name evidence="1" type="ORF">NDU88_002952</name>
</gene>
<dbReference type="Proteomes" id="UP001066276">
    <property type="component" value="Chromosome 6"/>
</dbReference>